<accession>A0A2N9LP75</accession>
<dbReference type="EMBL" id="OKRB01000105">
    <property type="protein sequence ID" value="SPE24885.1"/>
    <property type="molecule type" value="Genomic_DNA"/>
</dbReference>
<feature type="compositionally biased region" description="Basic residues" evidence="1">
    <location>
        <begin position="34"/>
        <end position="47"/>
    </location>
</feature>
<dbReference type="AlphaFoldDB" id="A0A2N9LP75"/>
<evidence type="ECO:0000313" key="3">
    <source>
        <dbReference type="Proteomes" id="UP000239735"/>
    </source>
</evidence>
<feature type="region of interest" description="Disordered" evidence="1">
    <location>
        <begin position="124"/>
        <end position="148"/>
    </location>
</feature>
<feature type="compositionally biased region" description="Polar residues" evidence="1">
    <location>
        <begin position="65"/>
        <end position="76"/>
    </location>
</feature>
<feature type="compositionally biased region" description="Low complexity" evidence="1">
    <location>
        <begin position="1"/>
        <end position="33"/>
    </location>
</feature>
<evidence type="ECO:0000256" key="1">
    <source>
        <dbReference type="SAM" id="MobiDB-lite"/>
    </source>
</evidence>
<sequence length="148" mass="15405">MSSSVRVSSSSMAPPPRARTSASPPASRAIVARSRSRKAASPSRRKSSGIVQPASAAITSSTSTKLQPSRRATSGPTVVLPEPMKPVSTMQRGNALVEEESWDGAVILSSISTRLHCESWRRAGRRPQAAVARAGQTGDSVGLRNGGA</sequence>
<feature type="compositionally biased region" description="Low complexity" evidence="1">
    <location>
        <begin position="54"/>
        <end position="64"/>
    </location>
</feature>
<evidence type="ECO:0000313" key="2">
    <source>
        <dbReference type="EMBL" id="SPE24885.1"/>
    </source>
</evidence>
<name>A0A2N9LP75_9BACT</name>
<organism evidence="2 3">
    <name type="scientific">Candidatus Sulfuritelmatomonas gaucii</name>
    <dbReference type="NCBI Taxonomy" id="2043161"/>
    <lineage>
        <taxon>Bacteria</taxon>
        <taxon>Pseudomonadati</taxon>
        <taxon>Acidobacteriota</taxon>
        <taxon>Terriglobia</taxon>
        <taxon>Terriglobales</taxon>
        <taxon>Acidobacteriaceae</taxon>
        <taxon>Candidatus Sulfuritelmatomonas</taxon>
    </lineage>
</organism>
<dbReference type="Proteomes" id="UP000239735">
    <property type="component" value="Unassembled WGS sequence"/>
</dbReference>
<proteinExistence type="predicted"/>
<protein>
    <submittedName>
        <fullName evidence="2">Uncharacterized protein</fullName>
    </submittedName>
</protein>
<gene>
    <name evidence="2" type="ORF">SBA5_470006</name>
</gene>
<reference evidence="3" key="1">
    <citation type="submission" date="2018-02" db="EMBL/GenBank/DDBJ databases">
        <authorList>
            <person name="Hausmann B."/>
        </authorList>
    </citation>
    <scope>NUCLEOTIDE SEQUENCE [LARGE SCALE GENOMIC DNA]</scope>
    <source>
        <strain evidence="3">Peat soil MAG SbA5</strain>
    </source>
</reference>
<feature type="region of interest" description="Disordered" evidence="1">
    <location>
        <begin position="1"/>
        <end position="92"/>
    </location>
</feature>